<dbReference type="Proteomes" id="UP000789759">
    <property type="component" value="Unassembled WGS sequence"/>
</dbReference>
<organism evidence="1 2">
    <name type="scientific">Cetraspora pellucida</name>
    <dbReference type="NCBI Taxonomy" id="1433469"/>
    <lineage>
        <taxon>Eukaryota</taxon>
        <taxon>Fungi</taxon>
        <taxon>Fungi incertae sedis</taxon>
        <taxon>Mucoromycota</taxon>
        <taxon>Glomeromycotina</taxon>
        <taxon>Glomeromycetes</taxon>
        <taxon>Diversisporales</taxon>
        <taxon>Gigasporaceae</taxon>
        <taxon>Cetraspora</taxon>
    </lineage>
</organism>
<accession>A0A9N9AQ98</accession>
<comment type="caution">
    <text evidence="1">The sequence shown here is derived from an EMBL/GenBank/DDBJ whole genome shotgun (WGS) entry which is preliminary data.</text>
</comment>
<sequence>MLQRENKASNFVLISLLDLENGQMCAPIKRGSFQNSEVCLGNIQTNCDLRIHSIGCVLCEYNSIENAELTCKCGMNAKK</sequence>
<protein>
    <submittedName>
        <fullName evidence="1">24627_t:CDS:1</fullName>
    </submittedName>
</protein>
<evidence type="ECO:0000313" key="1">
    <source>
        <dbReference type="EMBL" id="CAG8536310.1"/>
    </source>
</evidence>
<proteinExistence type="predicted"/>
<evidence type="ECO:0000313" key="2">
    <source>
        <dbReference type="Proteomes" id="UP000789759"/>
    </source>
</evidence>
<gene>
    <name evidence="1" type="ORF">CPELLU_LOCUS4085</name>
</gene>
<dbReference type="AlphaFoldDB" id="A0A9N9AQ98"/>
<dbReference type="EMBL" id="CAJVQA010002094">
    <property type="protein sequence ID" value="CAG8536310.1"/>
    <property type="molecule type" value="Genomic_DNA"/>
</dbReference>
<reference evidence="1" key="1">
    <citation type="submission" date="2021-06" db="EMBL/GenBank/DDBJ databases">
        <authorList>
            <person name="Kallberg Y."/>
            <person name="Tangrot J."/>
            <person name="Rosling A."/>
        </authorList>
    </citation>
    <scope>NUCLEOTIDE SEQUENCE</scope>
    <source>
        <strain evidence="1">FL966</strain>
    </source>
</reference>
<name>A0A9N9AQ98_9GLOM</name>
<keyword evidence="2" id="KW-1185">Reference proteome</keyword>